<dbReference type="InterPro" id="IPR038214">
    <property type="entry name" value="WPP_sf"/>
</dbReference>
<dbReference type="Gramene" id="TraesPARA_EIv1.0_1786580.1">
    <property type="protein sequence ID" value="TraesPARA_EIv1.0_1786580.1.CDS1"/>
    <property type="gene ID" value="TraesPARA_EIv1.0_1786580"/>
</dbReference>
<dbReference type="GO" id="GO:0005737">
    <property type="term" value="C:cytoplasm"/>
    <property type="evidence" value="ECO:0007669"/>
    <property type="project" value="UniProtKB-SubCell"/>
</dbReference>
<evidence type="ECO:0000313" key="7">
    <source>
        <dbReference type="EnsemblPlants" id="TraesCS5D02G104800.1.cds1"/>
    </source>
</evidence>
<dbReference type="PANTHER" id="PTHR34362">
    <property type="entry name" value="WPP DOMAIN-CONTAINING PROTEIN 1-RELATED"/>
    <property type="match status" value="1"/>
</dbReference>
<keyword evidence="3" id="KW-0963">Cytoplasm</keyword>
<evidence type="ECO:0000313" key="8">
    <source>
        <dbReference type="Proteomes" id="UP000019116"/>
    </source>
</evidence>
<dbReference type="InterPro" id="IPR025265">
    <property type="entry name" value="WPP_dom"/>
</dbReference>
<dbReference type="Gramene" id="TraesCS5D03G0247500.1">
    <property type="protein sequence ID" value="TraesCS5D03G0247500.1.CDS1"/>
    <property type="gene ID" value="TraesCS5D03G0247500"/>
</dbReference>
<dbReference type="Gramene" id="TraesROB_scaffold_054825_01G000100.1">
    <property type="protein sequence ID" value="TraesROB_scaffold_054825_01G000100.1"/>
    <property type="gene ID" value="TraesROB_scaffold_054825_01G000100"/>
</dbReference>
<evidence type="ECO:0000256" key="4">
    <source>
        <dbReference type="ARBA" id="ARBA00023242"/>
    </source>
</evidence>
<dbReference type="Gramene" id="TraesLAC5D03G03023830.1">
    <property type="protein sequence ID" value="TraesLAC5D03G03023830.1.CDS1"/>
    <property type="gene ID" value="TraesLAC5D03G03023830"/>
</dbReference>
<organism evidence="7">
    <name type="scientific">Triticum aestivum</name>
    <name type="common">Wheat</name>
    <dbReference type="NCBI Taxonomy" id="4565"/>
    <lineage>
        <taxon>Eukaryota</taxon>
        <taxon>Viridiplantae</taxon>
        <taxon>Streptophyta</taxon>
        <taxon>Embryophyta</taxon>
        <taxon>Tracheophyta</taxon>
        <taxon>Spermatophyta</taxon>
        <taxon>Magnoliopsida</taxon>
        <taxon>Liliopsida</taxon>
        <taxon>Poales</taxon>
        <taxon>Poaceae</taxon>
        <taxon>BOP clade</taxon>
        <taxon>Pooideae</taxon>
        <taxon>Triticodae</taxon>
        <taxon>Triticeae</taxon>
        <taxon>Triticinae</taxon>
        <taxon>Triticum</taxon>
    </lineage>
</organism>
<dbReference type="Proteomes" id="UP000019116">
    <property type="component" value="Chromosome 5D"/>
</dbReference>
<dbReference type="OMA" id="YGTMAPD"/>
<proteinExistence type="predicted"/>
<reference evidence="7" key="2">
    <citation type="submission" date="2018-10" db="UniProtKB">
        <authorList>
            <consortium name="EnsemblPlants"/>
        </authorList>
    </citation>
    <scope>IDENTIFICATION</scope>
</reference>
<dbReference type="SMR" id="A0A3B6MMU2"/>
<evidence type="ECO:0000256" key="2">
    <source>
        <dbReference type="ARBA" id="ARBA00004496"/>
    </source>
</evidence>
<dbReference type="Gramene" id="TraesJUL5D03G03092250.1">
    <property type="protein sequence ID" value="TraesJUL5D03G03092250.1.CDS1"/>
    <property type="gene ID" value="TraesJUL5D03G03092250"/>
</dbReference>
<dbReference type="Gene3D" id="1.10.246.200">
    <property type="entry name" value="WPP domain"/>
    <property type="match status" value="1"/>
</dbReference>
<dbReference type="Gramene" id="TraesWEE_scaffold_037150_01G000200.1">
    <property type="protein sequence ID" value="TraesWEE_scaffold_037150_01G000200.1"/>
    <property type="gene ID" value="TraesWEE_scaffold_037150_01G000200"/>
</dbReference>
<sequence length="181" mass="19098">MSGRRSRTRHALNAAADSRSRSVAPYALSAAADDRRRSLARAAALRSLASTLPPGFDPSLLPSCTWPPSQSTRDSSVRILLQKLVGPSLYCQHYGAVPEPEARRAAAAIEAESFAAASEYASGATLASHKERFAVYQMYLKGSCVRLLGFFKSRAAALGGMLEPGNSSAPALLLAASASEE</sequence>
<accession>A0A3B6MMU2</accession>
<dbReference type="InterPro" id="IPR044692">
    <property type="entry name" value="WPP1/2/3"/>
</dbReference>
<dbReference type="Gramene" id="TraesLDM5D03G03072840.1">
    <property type="protein sequence ID" value="TraesLDM5D03G03072840.1.CDS1"/>
    <property type="gene ID" value="TraesLDM5D03G03072840"/>
</dbReference>
<dbReference type="Gramene" id="TraesJAG5D03G03066660.1">
    <property type="protein sequence ID" value="TraesJAG5D03G03066660.1.CDS1"/>
    <property type="gene ID" value="TraesJAG5D03G03066660"/>
</dbReference>
<dbReference type="Gramene" id="TraesSTA5D03G03059210.1">
    <property type="protein sequence ID" value="TraesSTA5D03G03059210.1.CDS1"/>
    <property type="gene ID" value="TraesSTA5D03G03059210"/>
</dbReference>
<dbReference type="Gramene" id="TraesMAC5D03G03066320.1">
    <property type="protein sequence ID" value="TraesMAC5D03G03066320.1.CDS1"/>
    <property type="gene ID" value="TraesMAC5D03G03066320"/>
</dbReference>
<keyword evidence="4" id="KW-0539">Nucleus</keyword>
<dbReference type="AlphaFoldDB" id="A0A3B6MMU2"/>
<feature type="region of interest" description="Disordered" evidence="5">
    <location>
        <begin position="1"/>
        <end position="22"/>
    </location>
</feature>
<dbReference type="PANTHER" id="PTHR34362:SF1">
    <property type="entry name" value="WPP DOMAIN-CONTAINING PROTEIN 1-RELATED"/>
    <property type="match status" value="1"/>
</dbReference>
<name>A0A3B6MMU2_WHEAT</name>
<protein>
    <recommendedName>
        <fullName evidence="6">WPP domain-containing protein</fullName>
    </recommendedName>
</protein>
<evidence type="ECO:0000259" key="6">
    <source>
        <dbReference type="Pfam" id="PF13943"/>
    </source>
</evidence>
<reference evidence="7" key="1">
    <citation type="submission" date="2018-08" db="EMBL/GenBank/DDBJ databases">
        <authorList>
            <person name="Rossello M."/>
        </authorList>
    </citation>
    <scope>NUCLEOTIDE SEQUENCE [LARGE SCALE GENOMIC DNA]</scope>
    <source>
        <strain evidence="7">cv. Chinese Spring</strain>
    </source>
</reference>
<keyword evidence="8" id="KW-1185">Reference proteome</keyword>
<evidence type="ECO:0000256" key="3">
    <source>
        <dbReference type="ARBA" id="ARBA00022490"/>
    </source>
</evidence>
<evidence type="ECO:0000256" key="5">
    <source>
        <dbReference type="SAM" id="MobiDB-lite"/>
    </source>
</evidence>
<dbReference type="Gramene" id="TraesCAD_scaffold_031209_01G000200.1">
    <property type="protein sequence ID" value="TraesCAD_scaffold_031209_01G000200.1"/>
    <property type="gene ID" value="TraesCAD_scaffold_031209_01G000200"/>
</dbReference>
<dbReference type="EnsemblPlants" id="TraesCS5D02G104800.1">
    <property type="protein sequence ID" value="TraesCS5D02G104800.1.cds1"/>
    <property type="gene ID" value="TraesCS5D02G104800"/>
</dbReference>
<comment type="subcellular location">
    <subcellularLocation>
        <location evidence="2">Cytoplasm</location>
    </subcellularLocation>
    <subcellularLocation>
        <location evidence="1">Nucleus</location>
    </subcellularLocation>
</comment>
<dbReference type="Gramene" id="TraesSYM5D03G03007220.1">
    <property type="protein sequence ID" value="TraesSYM5D03G03007220.1.CDS1"/>
    <property type="gene ID" value="TraesSYM5D03G03007220"/>
</dbReference>
<dbReference type="Pfam" id="PF13943">
    <property type="entry name" value="WPP"/>
    <property type="match status" value="1"/>
</dbReference>
<dbReference type="STRING" id="4565.A0A3B6MMU2"/>
<feature type="compositionally biased region" description="Basic residues" evidence="5">
    <location>
        <begin position="1"/>
        <end position="10"/>
    </location>
</feature>
<dbReference type="Gramene" id="TraesNOR5D03G03096920.1">
    <property type="protein sequence ID" value="TraesNOR5D03G03096920.1.CDS1"/>
    <property type="gene ID" value="TraesNOR5D03G03096920"/>
</dbReference>
<dbReference type="GO" id="GO:0048527">
    <property type="term" value="P:lateral root development"/>
    <property type="evidence" value="ECO:0007669"/>
    <property type="project" value="InterPro"/>
</dbReference>
<evidence type="ECO:0000256" key="1">
    <source>
        <dbReference type="ARBA" id="ARBA00004123"/>
    </source>
</evidence>
<dbReference type="Gramene" id="TraesCS5D02G104800.1">
    <property type="protein sequence ID" value="TraesCS5D02G104800.1.cds1"/>
    <property type="gene ID" value="TraesCS5D02G104800"/>
</dbReference>
<dbReference type="GO" id="GO:0000278">
    <property type="term" value="P:mitotic cell cycle"/>
    <property type="evidence" value="ECO:0007669"/>
    <property type="project" value="InterPro"/>
</dbReference>
<dbReference type="Gramene" id="TraesCLE_scaffold_003386_01G000100.1">
    <property type="protein sequence ID" value="TraesCLE_scaffold_003386_01G000100.1"/>
    <property type="gene ID" value="TraesCLE_scaffold_003386_01G000100"/>
</dbReference>
<feature type="domain" description="WPP" evidence="6">
    <location>
        <begin position="66"/>
        <end position="156"/>
    </location>
</feature>
<dbReference type="Gramene" id="TraesARI5D03G03020690.1">
    <property type="protein sequence ID" value="TraesARI5D03G03020690.1.CDS1"/>
    <property type="gene ID" value="TraesARI5D03G03020690"/>
</dbReference>
<dbReference type="GO" id="GO:0005634">
    <property type="term" value="C:nucleus"/>
    <property type="evidence" value="ECO:0007669"/>
    <property type="project" value="UniProtKB-SubCell"/>
</dbReference>